<keyword evidence="2" id="KW-1003">Cell membrane</keyword>
<keyword evidence="6 8" id="KW-0472">Membrane</keyword>
<reference evidence="11" key="1">
    <citation type="submission" date="2019-03" db="EMBL/GenBank/DDBJ databases">
        <title>Aquabacterium pictum sp.nov., the first bacteriochlorophyll a-containing freshwater bacterium in the genus Aquabacterium of the class Betaproteobacteria.</title>
        <authorList>
            <person name="Hirose S."/>
            <person name="Tank M."/>
            <person name="Hara E."/>
            <person name="Tamaki H."/>
            <person name="Takaichi S."/>
            <person name="Haruta S."/>
            <person name="Hanada S."/>
        </authorList>
    </citation>
    <scope>NUCLEOTIDE SEQUENCE [LARGE SCALE GENOMIC DNA]</scope>
    <source>
        <strain evidence="11">W35</strain>
    </source>
</reference>
<dbReference type="AlphaFoldDB" id="A0A480AP45"/>
<dbReference type="InterPro" id="IPR004681">
    <property type="entry name" value="TRAP_DctM"/>
</dbReference>
<evidence type="ECO:0000313" key="10">
    <source>
        <dbReference type="EMBL" id="GCL63334.1"/>
    </source>
</evidence>
<sequence length="444" mass="47957">MSWLILLVLIVALLALRQSLVLVFAVAAGYIHVFIANSKLEFLIQDFWFTVDREVLLSIPLFILAGNVMSRGTIAQRLIGFMTTITSPIPGGMGIACILSCAAFAAINGSSIVTMLAIGSVMYPAMVSRGYSKSFALGAVASAGTLGIIIPPSIPLILYGIMTERNIAQLFVAGIGPGLLLTFMFAMYSFAVNRKIGRERYTLQQAWKSFTDGIFALMLPVIIIGGIYSGYFSPTESAAVALAYALLIEFFVHKREKQPERPADTGGLAGLRYFFATRAMNGKELIETVLETTRLLATLLPLLCIAGSLNTILDHSGAPKQMVEYMVSAIDNRWMLMFMINILLLIVGCLMDAGSAILILAPLLEPLAVAKGFDPIHFGIIMIANLEIGYLTPPVGLNLIVAMAAFKESFAVICKAVIPFIIIMVVWLTIVATVPAISLYLVGK</sequence>
<evidence type="ECO:0000256" key="3">
    <source>
        <dbReference type="ARBA" id="ARBA00022519"/>
    </source>
</evidence>
<dbReference type="InterPro" id="IPR010656">
    <property type="entry name" value="DctM"/>
</dbReference>
<evidence type="ECO:0000256" key="8">
    <source>
        <dbReference type="SAM" id="Phobius"/>
    </source>
</evidence>
<gene>
    <name evidence="10" type="ORF">AQPW35_24150</name>
</gene>
<accession>A0A480AP45</accession>
<feature type="transmembrane region" description="Helical" evidence="8">
    <location>
        <begin position="102"/>
        <end position="123"/>
    </location>
</feature>
<dbReference type="Pfam" id="PF06808">
    <property type="entry name" value="DctM"/>
    <property type="match status" value="1"/>
</dbReference>
<feature type="transmembrane region" description="Helical" evidence="8">
    <location>
        <begin position="47"/>
        <end position="66"/>
    </location>
</feature>
<feature type="domain" description="TRAP C4-dicarboxylate transport system permease DctM subunit" evidence="9">
    <location>
        <begin position="7"/>
        <end position="437"/>
    </location>
</feature>
<keyword evidence="4 8" id="KW-0812">Transmembrane</keyword>
<dbReference type="Proteomes" id="UP000301751">
    <property type="component" value="Unassembled WGS sequence"/>
</dbReference>
<feature type="transmembrane region" description="Helical" evidence="8">
    <location>
        <begin position="376"/>
        <end position="405"/>
    </location>
</feature>
<evidence type="ECO:0000259" key="9">
    <source>
        <dbReference type="Pfam" id="PF06808"/>
    </source>
</evidence>
<dbReference type="OrthoDB" id="9777699at2"/>
<dbReference type="GO" id="GO:0022857">
    <property type="term" value="F:transmembrane transporter activity"/>
    <property type="evidence" value="ECO:0007669"/>
    <property type="project" value="UniProtKB-UniRule"/>
</dbReference>
<comment type="caution">
    <text evidence="10">The sequence shown here is derived from an EMBL/GenBank/DDBJ whole genome shotgun (WGS) entry which is preliminary data.</text>
</comment>
<feature type="transmembrane region" description="Helical" evidence="8">
    <location>
        <begin position="213"/>
        <end position="231"/>
    </location>
</feature>
<keyword evidence="7" id="KW-0813">Transport</keyword>
<dbReference type="PIRSF" id="PIRSF006066">
    <property type="entry name" value="HI0050"/>
    <property type="match status" value="1"/>
</dbReference>
<name>A0A480AP45_9BURK</name>
<keyword evidence="5 8" id="KW-1133">Transmembrane helix</keyword>
<evidence type="ECO:0000256" key="6">
    <source>
        <dbReference type="ARBA" id="ARBA00023136"/>
    </source>
</evidence>
<proteinExistence type="predicted"/>
<evidence type="ECO:0000256" key="2">
    <source>
        <dbReference type="ARBA" id="ARBA00022475"/>
    </source>
</evidence>
<feature type="transmembrane region" description="Helical" evidence="8">
    <location>
        <begin position="342"/>
        <end position="364"/>
    </location>
</feature>
<comment type="function">
    <text evidence="7">Part of the tripartite ATP-independent periplasmic (TRAP) transport system.</text>
</comment>
<comment type="subcellular location">
    <subcellularLocation>
        <location evidence="1 7">Cell inner membrane</location>
        <topology evidence="1 7">Multi-pass membrane protein</topology>
    </subcellularLocation>
</comment>
<dbReference type="PANTHER" id="PTHR33362:SF5">
    <property type="entry name" value="C4-DICARBOXYLATE TRAP TRANSPORTER LARGE PERMEASE PROTEIN DCTM"/>
    <property type="match status" value="1"/>
</dbReference>
<feature type="transmembrane region" description="Helical" evidence="8">
    <location>
        <begin position="167"/>
        <end position="192"/>
    </location>
</feature>
<feature type="transmembrane region" description="Helical" evidence="8">
    <location>
        <begin position="78"/>
        <end position="96"/>
    </location>
</feature>
<dbReference type="PANTHER" id="PTHR33362">
    <property type="entry name" value="SIALIC ACID TRAP TRANSPORTER PERMEASE PROTEIN SIAT-RELATED"/>
    <property type="match status" value="1"/>
</dbReference>
<protein>
    <recommendedName>
        <fullName evidence="9">TRAP C4-dicarboxylate transport system permease DctM subunit domain-containing protein</fullName>
    </recommendedName>
</protein>
<keyword evidence="11" id="KW-1185">Reference proteome</keyword>
<evidence type="ECO:0000256" key="5">
    <source>
        <dbReference type="ARBA" id="ARBA00022989"/>
    </source>
</evidence>
<organism evidence="10 11">
    <name type="scientific">Pseudaquabacterium pictum</name>
    <dbReference type="NCBI Taxonomy" id="2315236"/>
    <lineage>
        <taxon>Bacteria</taxon>
        <taxon>Pseudomonadati</taxon>
        <taxon>Pseudomonadota</taxon>
        <taxon>Betaproteobacteria</taxon>
        <taxon>Burkholderiales</taxon>
        <taxon>Sphaerotilaceae</taxon>
        <taxon>Pseudaquabacterium</taxon>
    </lineage>
</organism>
<evidence type="ECO:0000256" key="7">
    <source>
        <dbReference type="RuleBase" id="RU369079"/>
    </source>
</evidence>
<evidence type="ECO:0000313" key="11">
    <source>
        <dbReference type="Proteomes" id="UP000301751"/>
    </source>
</evidence>
<feature type="transmembrane region" description="Helical" evidence="8">
    <location>
        <begin position="135"/>
        <end position="161"/>
    </location>
</feature>
<dbReference type="RefSeq" id="WP_137733070.1">
    <property type="nucleotide sequence ID" value="NZ_BJCL01000005.1"/>
</dbReference>
<dbReference type="GO" id="GO:0005886">
    <property type="term" value="C:plasma membrane"/>
    <property type="evidence" value="ECO:0007669"/>
    <property type="project" value="UniProtKB-SubCell"/>
</dbReference>
<keyword evidence="3 7" id="KW-0997">Cell inner membrane</keyword>
<evidence type="ECO:0000256" key="4">
    <source>
        <dbReference type="ARBA" id="ARBA00022692"/>
    </source>
</evidence>
<dbReference type="EMBL" id="BJCL01000005">
    <property type="protein sequence ID" value="GCL63334.1"/>
    <property type="molecule type" value="Genomic_DNA"/>
</dbReference>
<evidence type="ECO:0000256" key="1">
    <source>
        <dbReference type="ARBA" id="ARBA00004429"/>
    </source>
</evidence>
<feature type="transmembrane region" description="Helical" evidence="8">
    <location>
        <begin position="417"/>
        <end position="442"/>
    </location>
</feature>